<dbReference type="Proteomes" id="UP000824366">
    <property type="component" value="Chromosome"/>
</dbReference>
<evidence type="ECO:0000256" key="11">
    <source>
        <dbReference type="RuleBase" id="RU365097"/>
    </source>
</evidence>
<dbReference type="CDD" id="cd06261">
    <property type="entry name" value="TM_PBP2"/>
    <property type="match status" value="1"/>
</dbReference>
<keyword evidence="5" id="KW-1003">Cell membrane</keyword>
<evidence type="ECO:0000256" key="1">
    <source>
        <dbReference type="ARBA" id="ARBA00002949"/>
    </source>
</evidence>
<evidence type="ECO:0000313" key="13">
    <source>
        <dbReference type="EMBL" id="BCO26534.1"/>
    </source>
</evidence>
<evidence type="ECO:0000256" key="7">
    <source>
        <dbReference type="ARBA" id="ARBA00022692"/>
    </source>
</evidence>
<dbReference type="PANTHER" id="PTHR30183">
    <property type="entry name" value="MOLYBDENUM TRANSPORT SYSTEM PERMEASE PROTEIN MODB"/>
    <property type="match status" value="1"/>
</dbReference>
<evidence type="ECO:0000259" key="12">
    <source>
        <dbReference type="PROSITE" id="PS50928"/>
    </source>
</evidence>
<feature type="transmembrane region" description="Helical" evidence="10">
    <location>
        <begin position="199"/>
        <end position="217"/>
    </location>
</feature>
<gene>
    <name evidence="13" type="ORF">MIZ03_1417</name>
</gene>
<evidence type="ECO:0000256" key="6">
    <source>
        <dbReference type="ARBA" id="ARBA00022505"/>
    </source>
</evidence>
<keyword evidence="4 10" id="KW-0813">Transport</keyword>
<keyword evidence="7 10" id="KW-0812">Transmembrane</keyword>
<keyword evidence="8 10" id="KW-1133">Transmembrane helix</keyword>
<keyword evidence="9 10" id="KW-0472">Membrane</keyword>
<evidence type="ECO:0000256" key="9">
    <source>
        <dbReference type="ARBA" id="ARBA00023136"/>
    </source>
</evidence>
<dbReference type="Pfam" id="PF00528">
    <property type="entry name" value="BPD_transp_1"/>
    <property type="match status" value="1"/>
</dbReference>
<accession>A0ABM7MJR5</accession>
<keyword evidence="11" id="KW-0997">Cell inner membrane</keyword>
<dbReference type="PANTHER" id="PTHR30183:SF8">
    <property type="entry name" value="MOLYBDENUM TRANSPORT SYSTEM PERMEASE"/>
    <property type="match status" value="1"/>
</dbReference>
<evidence type="ECO:0000256" key="8">
    <source>
        <dbReference type="ARBA" id="ARBA00022989"/>
    </source>
</evidence>
<dbReference type="InterPro" id="IPR035906">
    <property type="entry name" value="MetI-like_sf"/>
</dbReference>
<comment type="subcellular location">
    <subcellularLocation>
        <location evidence="11">Cell inner membrane</location>
        <topology evidence="11">Multi-pass membrane protein</topology>
    </subcellularLocation>
    <subcellularLocation>
        <location evidence="2 10">Cell membrane</location>
        <topology evidence="2 10">Multi-pass membrane protein</topology>
    </subcellularLocation>
</comment>
<evidence type="ECO:0000313" key="14">
    <source>
        <dbReference type="Proteomes" id="UP000824366"/>
    </source>
</evidence>
<feature type="transmembrane region" description="Helical" evidence="10">
    <location>
        <begin position="81"/>
        <end position="101"/>
    </location>
</feature>
<evidence type="ECO:0000256" key="3">
    <source>
        <dbReference type="ARBA" id="ARBA00007069"/>
    </source>
</evidence>
<dbReference type="NCBIfam" id="TIGR02141">
    <property type="entry name" value="modB_ABC"/>
    <property type="match status" value="1"/>
</dbReference>
<feature type="domain" description="ABC transmembrane type-1" evidence="12">
    <location>
        <begin position="10"/>
        <end position="218"/>
    </location>
</feature>
<sequence length="227" mass="24361">MLTDTDLQAIGLTLQVAALTTVILLLVGTPLAWWLAHTRSWVKKPLSALVALPIVLPPSVLGFYLLVFMGPQGTLGQWMQALGLGLLPFTFTGLVVASVFYSMPFMVQPIQNAFEAMGTRPLEVAASLRASPMDAFFSVVVPLCKPGFVTGTIMCFAHTVGEFGVVLMVGGNIPGATRVVSVQIYDHVEAMEYSDAHRLAAVMLSFSFMVLLVLNMVNSARRKTGGA</sequence>
<feature type="transmembrane region" description="Helical" evidence="10">
    <location>
        <begin position="48"/>
        <end position="69"/>
    </location>
</feature>
<dbReference type="RefSeq" id="WP_223910137.1">
    <property type="nucleotide sequence ID" value="NZ_AP024238.1"/>
</dbReference>
<evidence type="ECO:0000256" key="2">
    <source>
        <dbReference type="ARBA" id="ARBA00004651"/>
    </source>
</evidence>
<dbReference type="PROSITE" id="PS50928">
    <property type="entry name" value="ABC_TM1"/>
    <property type="match status" value="1"/>
</dbReference>
<evidence type="ECO:0000256" key="10">
    <source>
        <dbReference type="RuleBase" id="RU363032"/>
    </source>
</evidence>
<dbReference type="EMBL" id="AP024238">
    <property type="protein sequence ID" value="BCO26534.1"/>
    <property type="molecule type" value="Genomic_DNA"/>
</dbReference>
<dbReference type="InterPro" id="IPR011867">
    <property type="entry name" value="ModB_ABC"/>
</dbReference>
<protein>
    <recommendedName>
        <fullName evidence="11">Molybdenum transport system permease</fullName>
    </recommendedName>
</protein>
<comment type="caution">
    <text evidence="11">Lacks conserved residue(s) required for the propagation of feature annotation.</text>
</comment>
<reference evidence="13 14" key="1">
    <citation type="journal article" date="2021" name="Microbiol. Spectr.">
        <title>A Single Bacterium Capable of Oxidation and Reduction of Iron at Circumneutral pH.</title>
        <authorList>
            <person name="Kato S."/>
            <person name="Ohkuma M."/>
        </authorList>
    </citation>
    <scope>NUCLEOTIDE SEQUENCE [LARGE SCALE GENOMIC DNA]</scope>
    <source>
        <strain evidence="13 14">MIZ03</strain>
    </source>
</reference>
<name>A0ABM7MJR5_9BURK</name>
<dbReference type="InterPro" id="IPR000515">
    <property type="entry name" value="MetI-like"/>
</dbReference>
<keyword evidence="14" id="KW-1185">Reference proteome</keyword>
<comment type="similarity">
    <text evidence="3 11">Belongs to the binding-protein-dependent transport system permease family. CysTW subfamily.</text>
</comment>
<evidence type="ECO:0000256" key="5">
    <source>
        <dbReference type="ARBA" id="ARBA00022475"/>
    </source>
</evidence>
<comment type="function">
    <text evidence="1 11">Part of the binding-protein-dependent transport system for molybdenum; probably responsible for the translocation of the substrate across the membrane.</text>
</comment>
<organism evidence="13 14">
    <name type="scientific">Rhodoferax lithotrophicus</name>
    <dbReference type="NCBI Taxonomy" id="2798804"/>
    <lineage>
        <taxon>Bacteria</taxon>
        <taxon>Pseudomonadati</taxon>
        <taxon>Pseudomonadota</taxon>
        <taxon>Betaproteobacteria</taxon>
        <taxon>Burkholderiales</taxon>
        <taxon>Comamonadaceae</taxon>
        <taxon>Rhodoferax</taxon>
    </lineage>
</organism>
<dbReference type="SUPFAM" id="SSF161098">
    <property type="entry name" value="MetI-like"/>
    <property type="match status" value="1"/>
</dbReference>
<dbReference type="Gene3D" id="1.10.3720.10">
    <property type="entry name" value="MetI-like"/>
    <property type="match status" value="1"/>
</dbReference>
<proteinExistence type="inferred from homology"/>
<evidence type="ECO:0000256" key="4">
    <source>
        <dbReference type="ARBA" id="ARBA00022448"/>
    </source>
</evidence>
<feature type="transmembrane region" description="Helical" evidence="10">
    <location>
        <begin position="12"/>
        <end position="36"/>
    </location>
</feature>
<keyword evidence="6 11" id="KW-0500">Molybdenum</keyword>